<evidence type="ECO:0000313" key="2">
    <source>
        <dbReference type="EMBL" id="OGC63204.1"/>
    </source>
</evidence>
<dbReference type="Proteomes" id="UP000176614">
    <property type="component" value="Unassembled WGS sequence"/>
</dbReference>
<dbReference type="InterPro" id="IPR007060">
    <property type="entry name" value="FtsL/DivIC"/>
</dbReference>
<evidence type="ECO:0008006" key="4">
    <source>
        <dbReference type="Google" id="ProtNLM"/>
    </source>
</evidence>
<evidence type="ECO:0000256" key="1">
    <source>
        <dbReference type="SAM" id="Coils"/>
    </source>
</evidence>
<evidence type="ECO:0000313" key="3">
    <source>
        <dbReference type="Proteomes" id="UP000176614"/>
    </source>
</evidence>
<gene>
    <name evidence="2" type="ORF">A2264_00740</name>
</gene>
<keyword evidence="1" id="KW-0175">Coiled coil</keyword>
<accession>A0A1F4W1B3</accession>
<protein>
    <recommendedName>
        <fullName evidence="4">Septum formation initiator</fullName>
    </recommendedName>
</protein>
<comment type="caution">
    <text evidence="2">The sequence shown here is derived from an EMBL/GenBank/DDBJ whole genome shotgun (WGS) entry which is preliminary data.</text>
</comment>
<feature type="coiled-coil region" evidence="1">
    <location>
        <begin position="30"/>
        <end position="57"/>
    </location>
</feature>
<organism evidence="2 3">
    <name type="scientific">candidate division WWE3 bacterium RIFOXYA2_FULL_46_9</name>
    <dbReference type="NCBI Taxonomy" id="1802636"/>
    <lineage>
        <taxon>Bacteria</taxon>
        <taxon>Katanobacteria</taxon>
    </lineage>
</organism>
<proteinExistence type="predicted"/>
<sequence length="136" mass="15567">MPLAKKIKLITITVLLSLVTIGLVKNSFMLLQSKKRLDDIRAEVTKLNNKKSELEAEIAYKQTPEYIEEKARNDLNMIKPGEKVYVYTGYSDDQVFSSNQEEYRSFAIKGVHGDVAGSSAGRDAPLYMWYRLFFSF</sequence>
<dbReference type="Pfam" id="PF04977">
    <property type="entry name" value="DivIC"/>
    <property type="match status" value="1"/>
</dbReference>
<reference evidence="2 3" key="1">
    <citation type="journal article" date="2016" name="Nat. Commun.">
        <title>Thousands of microbial genomes shed light on interconnected biogeochemical processes in an aquifer system.</title>
        <authorList>
            <person name="Anantharaman K."/>
            <person name="Brown C.T."/>
            <person name="Hug L.A."/>
            <person name="Sharon I."/>
            <person name="Castelle C.J."/>
            <person name="Probst A.J."/>
            <person name="Thomas B.C."/>
            <person name="Singh A."/>
            <person name="Wilkins M.J."/>
            <person name="Karaoz U."/>
            <person name="Brodie E.L."/>
            <person name="Williams K.H."/>
            <person name="Hubbard S.S."/>
            <person name="Banfield J.F."/>
        </authorList>
    </citation>
    <scope>NUCLEOTIDE SEQUENCE [LARGE SCALE GENOMIC DNA]</scope>
</reference>
<dbReference type="AlphaFoldDB" id="A0A1F4W1B3"/>
<dbReference type="EMBL" id="MEVT01000008">
    <property type="protein sequence ID" value="OGC63204.1"/>
    <property type="molecule type" value="Genomic_DNA"/>
</dbReference>
<name>A0A1F4W1B3_UNCKA</name>